<dbReference type="Gene3D" id="3.30.420.40">
    <property type="match status" value="2"/>
</dbReference>
<dbReference type="EMBL" id="JBHTLP010000022">
    <property type="protein sequence ID" value="MFD1144567.1"/>
    <property type="molecule type" value="Genomic_DNA"/>
</dbReference>
<dbReference type="InterPro" id="IPR000600">
    <property type="entry name" value="ROK"/>
</dbReference>
<sequence length="316" mass="33743">MEQKAIIAIDLGGTRIKLGLVRAGTVLLTGQLDSQSGYGLQSRLPQIQATVNDMLAKADLSVPDLAGLGVAVPGIVDPVQQRVLSINAKYSDAPQLDLPKWARETWGVPLSLENDTRAALLGEWQYGSGRGYDNIVLMMLGTGIGTSAVIEGRLLRGKHFQAGILGGHFVQNPQGNRCNCGAVGCAEAEASTWSLNQRAVTHPHYTQSLLCHYNTVDFGAIFCCAEKGDALATILRNESIAVWATCAYNLVQAYDPEVLILGGGVMASRDAIIPPIQHRLNQNAWATWGNVAVVPSLLKDSAALLGAAHLAYNYEL</sequence>
<protein>
    <submittedName>
        <fullName evidence="2">ROK family protein</fullName>
    </submittedName>
</protein>
<keyword evidence="3" id="KW-1185">Reference proteome</keyword>
<dbReference type="PANTHER" id="PTHR18964">
    <property type="entry name" value="ROK (REPRESSOR, ORF, KINASE) FAMILY"/>
    <property type="match status" value="1"/>
</dbReference>
<dbReference type="Proteomes" id="UP001597116">
    <property type="component" value="Unassembled WGS sequence"/>
</dbReference>
<dbReference type="Pfam" id="PF00480">
    <property type="entry name" value="ROK"/>
    <property type="match status" value="1"/>
</dbReference>
<dbReference type="SUPFAM" id="SSF53067">
    <property type="entry name" value="Actin-like ATPase domain"/>
    <property type="match status" value="1"/>
</dbReference>
<comment type="similarity">
    <text evidence="1">Belongs to the ROK (NagC/XylR) family.</text>
</comment>
<evidence type="ECO:0000313" key="3">
    <source>
        <dbReference type="Proteomes" id="UP001597116"/>
    </source>
</evidence>
<gene>
    <name evidence="2" type="ORF">ACFQ4C_25795</name>
</gene>
<accession>A0ABW3QDI2</accession>
<evidence type="ECO:0000256" key="1">
    <source>
        <dbReference type="ARBA" id="ARBA00006479"/>
    </source>
</evidence>
<proteinExistence type="inferred from homology"/>
<reference evidence="3" key="1">
    <citation type="journal article" date="2019" name="Int. J. Syst. Evol. Microbiol.">
        <title>The Global Catalogue of Microorganisms (GCM) 10K type strain sequencing project: providing services to taxonomists for standard genome sequencing and annotation.</title>
        <authorList>
            <consortium name="The Broad Institute Genomics Platform"/>
            <consortium name="The Broad Institute Genome Sequencing Center for Infectious Disease"/>
            <person name="Wu L."/>
            <person name="Ma J."/>
        </authorList>
    </citation>
    <scope>NUCLEOTIDE SEQUENCE [LARGE SCALE GENOMIC DNA]</scope>
    <source>
        <strain evidence="3">CCUG 55608</strain>
    </source>
</reference>
<evidence type="ECO:0000313" key="2">
    <source>
        <dbReference type="EMBL" id="MFD1144567.1"/>
    </source>
</evidence>
<dbReference type="InterPro" id="IPR043129">
    <property type="entry name" value="ATPase_NBD"/>
</dbReference>
<dbReference type="RefSeq" id="WP_379885176.1">
    <property type="nucleotide sequence ID" value="NZ_JBHTLP010000022.1"/>
</dbReference>
<dbReference type="PANTHER" id="PTHR18964:SF149">
    <property type="entry name" value="BIFUNCTIONAL UDP-N-ACETYLGLUCOSAMINE 2-EPIMERASE_N-ACETYLMANNOSAMINE KINASE"/>
    <property type="match status" value="1"/>
</dbReference>
<name>A0ABW3QDI2_9BACT</name>
<organism evidence="2 3">
    <name type="scientific">Larkinella insperata</name>
    <dbReference type="NCBI Taxonomy" id="332158"/>
    <lineage>
        <taxon>Bacteria</taxon>
        <taxon>Pseudomonadati</taxon>
        <taxon>Bacteroidota</taxon>
        <taxon>Cytophagia</taxon>
        <taxon>Cytophagales</taxon>
        <taxon>Spirosomataceae</taxon>
        <taxon>Larkinella</taxon>
    </lineage>
</organism>
<comment type="caution">
    <text evidence="2">The sequence shown here is derived from an EMBL/GenBank/DDBJ whole genome shotgun (WGS) entry which is preliminary data.</text>
</comment>